<accession>A0A6A8A4U4</accession>
<dbReference type="InterPro" id="IPR036412">
    <property type="entry name" value="HAD-like_sf"/>
</dbReference>
<organism evidence="1 2">
    <name type="scientific">Endobacterium cereale</name>
    <dbReference type="NCBI Taxonomy" id="2663029"/>
    <lineage>
        <taxon>Bacteria</taxon>
        <taxon>Pseudomonadati</taxon>
        <taxon>Pseudomonadota</taxon>
        <taxon>Alphaproteobacteria</taxon>
        <taxon>Hyphomicrobiales</taxon>
        <taxon>Rhizobiaceae</taxon>
        <taxon>Endobacterium</taxon>
    </lineage>
</organism>
<proteinExistence type="predicted"/>
<keyword evidence="2" id="KW-1185">Reference proteome</keyword>
<dbReference type="Proteomes" id="UP000435138">
    <property type="component" value="Unassembled WGS sequence"/>
</dbReference>
<dbReference type="Pfam" id="PF00702">
    <property type="entry name" value="Hydrolase"/>
    <property type="match status" value="1"/>
</dbReference>
<dbReference type="InterPro" id="IPR006439">
    <property type="entry name" value="HAD-SF_hydro_IA"/>
</dbReference>
<dbReference type="EMBL" id="WIXI01000022">
    <property type="protein sequence ID" value="MQY44827.1"/>
    <property type="molecule type" value="Genomic_DNA"/>
</dbReference>
<dbReference type="SFLD" id="SFLDG01129">
    <property type="entry name" value="C1.5:_HAD__Beta-PGM__Phosphata"/>
    <property type="match status" value="1"/>
</dbReference>
<dbReference type="NCBIfam" id="TIGR01509">
    <property type="entry name" value="HAD-SF-IA-v3"/>
    <property type="match status" value="1"/>
</dbReference>
<keyword evidence="1" id="KW-0378">Hydrolase</keyword>
<dbReference type="InterPro" id="IPR023214">
    <property type="entry name" value="HAD_sf"/>
</dbReference>
<comment type="caution">
    <text evidence="1">The sequence shown here is derived from an EMBL/GenBank/DDBJ whole genome shotgun (WGS) entry which is preliminary data.</text>
</comment>
<dbReference type="SFLD" id="SFLDS00003">
    <property type="entry name" value="Haloacid_Dehalogenase"/>
    <property type="match status" value="1"/>
</dbReference>
<gene>
    <name evidence="1" type="ORF">GAO09_01900</name>
</gene>
<dbReference type="PANTHER" id="PTHR43611">
    <property type="entry name" value="ALPHA-D-GLUCOSE 1-PHOSPHATE PHOSPHATASE"/>
    <property type="match status" value="1"/>
</dbReference>
<dbReference type="GO" id="GO:0016787">
    <property type="term" value="F:hydrolase activity"/>
    <property type="evidence" value="ECO:0007669"/>
    <property type="project" value="UniProtKB-KW"/>
</dbReference>
<dbReference type="SUPFAM" id="SSF56784">
    <property type="entry name" value="HAD-like"/>
    <property type="match status" value="1"/>
</dbReference>
<dbReference type="Gene3D" id="3.40.50.1000">
    <property type="entry name" value="HAD superfamily/HAD-like"/>
    <property type="match status" value="1"/>
</dbReference>
<sequence>MKILMVDVDGVLVSGRPSDGKPAFTDAERDLGLDMNRLQLHFFTPYWADIVSGREPIEPRLRAVLSEVAPHLDVEEVLRYWFENDSRLDRRLLDDLATLRAAGTKLYLATNQEHRRAGWLMQHLGFVDRFDGIFYSAALGHKKPSAAFFEIATRQAGVDPADIGFIDDAGKNIEAARQCGWAAVQWQPSMMLETALAEIRSQR</sequence>
<dbReference type="PANTHER" id="PTHR43611:SF3">
    <property type="entry name" value="FLAVIN MONONUCLEOTIDE HYDROLASE 1, CHLOROPLATIC"/>
    <property type="match status" value="1"/>
</dbReference>
<dbReference type="RefSeq" id="WP_153352357.1">
    <property type="nucleotide sequence ID" value="NZ_JAYKOO010000003.1"/>
</dbReference>
<protein>
    <submittedName>
        <fullName evidence="1">HAD-IA family hydrolase</fullName>
    </submittedName>
</protein>
<name>A0A6A8A4U4_9HYPH</name>
<dbReference type="AlphaFoldDB" id="A0A6A8A4U4"/>
<evidence type="ECO:0000313" key="2">
    <source>
        <dbReference type="Proteomes" id="UP000435138"/>
    </source>
</evidence>
<evidence type="ECO:0000313" key="1">
    <source>
        <dbReference type="EMBL" id="MQY44827.1"/>
    </source>
</evidence>
<reference evidence="1 2" key="1">
    <citation type="submission" date="2019-11" db="EMBL/GenBank/DDBJ databases">
        <title>Genome analysis of Rhizobacterium cereale a novel genus and species isolated from maize roots in North Spain.</title>
        <authorList>
            <person name="Menendez E."/>
            <person name="Flores-Felix J.D."/>
            <person name="Ramirez-Bahena M.-H."/>
            <person name="Igual J.M."/>
            <person name="Garcia-Fraile P."/>
            <person name="Peix A."/>
            <person name="Velazquez E."/>
        </authorList>
    </citation>
    <scope>NUCLEOTIDE SEQUENCE [LARGE SCALE GENOMIC DNA]</scope>
    <source>
        <strain evidence="1 2">RZME27</strain>
    </source>
</reference>